<organism evidence="3 4">
    <name type="scientific">Rhynchophorus ferrugineus</name>
    <name type="common">Red palm weevil</name>
    <name type="synonym">Curculio ferrugineus</name>
    <dbReference type="NCBI Taxonomy" id="354439"/>
    <lineage>
        <taxon>Eukaryota</taxon>
        <taxon>Metazoa</taxon>
        <taxon>Ecdysozoa</taxon>
        <taxon>Arthropoda</taxon>
        <taxon>Hexapoda</taxon>
        <taxon>Insecta</taxon>
        <taxon>Pterygota</taxon>
        <taxon>Neoptera</taxon>
        <taxon>Endopterygota</taxon>
        <taxon>Coleoptera</taxon>
        <taxon>Polyphaga</taxon>
        <taxon>Cucujiformia</taxon>
        <taxon>Curculionidae</taxon>
        <taxon>Dryophthorinae</taxon>
        <taxon>Rhynchophorus</taxon>
    </lineage>
</organism>
<protein>
    <submittedName>
        <fullName evidence="3">Uncharacterized protein</fullName>
    </submittedName>
</protein>
<proteinExistence type="inferred from homology"/>
<dbReference type="Gene3D" id="3.40.50.720">
    <property type="entry name" value="NAD(P)-binding Rossmann-like Domain"/>
    <property type="match status" value="1"/>
</dbReference>
<dbReference type="PRINTS" id="PR00081">
    <property type="entry name" value="GDHRDH"/>
</dbReference>
<dbReference type="Pfam" id="PF00106">
    <property type="entry name" value="adh_short"/>
    <property type="match status" value="1"/>
</dbReference>
<dbReference type="InterPro" id="IPR002347">
    <property type="entry name" value="SDR_fam"/>
</dbReference>
<gene>
    <name evidence="3" type="ORF">GWI33_019212</name>
</gene>
<comment type="similarity">
    <text evidence="2">Belongs to the short-chain dehydrogenases/reductases (SDR) family.</text>
</comment>
<evidence type="ECO:0000256" key="2">
    <source>
        <dbReference type="RuleBase" id="RU000363"/>
    </source>
</evidence>
<dbReference type="PANTHER" id="PTHR43157:SF73">
    <property type="entry name" value="WW DOMAIN-CONTAINING OXIDOREDUCTASE-LIKE PROTEIN"/>
    <property type="match status" value="1"/>
</dbReference>
<dbReference type="PRINTS" id="PR00080">
    <property type="entry name" value="SDRFAMILY"/>
</dbReference>
<dbReference type="OrthoDB" id="191139at2759"/>
<dbReference type="GO" id="GO:0016491">
    <property type="term" value="F:oxidoreductase activity"/>
    <property type="evidence" value="ECO:0007669"/>
    <property type="project" value="UniProtKB-KW"/>
</dbReference>
<sequence>MIFRSAVCTSTARLDGKTALITGSNTGIGKVAVKDFFERGARVIMACRNEDKAKVAADDIKTSCQTKENTGEILIERLDLGSLESIRNCAQKLLEREPKIDLLVNNAGVMMCPEGKTEDGFETQLGTNYLGHFLLTLLLLPKIRQSSAARIVNVSSVAHERGRIDFDDLNSQKKPYSAYAAYTQSKLANVLFTKELDRRLKESKIDNINVYSLHPGVIKTELGRHLQETYGSALMFVWRLFSWAIKTPEQGAQTTIYCSVDEKCANESGLYYSDCAVKTPSKAAQNSEDAEKLWVESLKLVGLPDNYNPFEQQ</sequence>
<dbReference type="Proteomes" id="UP000625711">
    <property type="component" value="Unassembled WGS sequence"/>
</dbReference>
<evidence type="ECO:0000256" key="1">
    <source>
        <dbReference type="ARBA" id="ARBA00023002"/>
    </source>
</evidence>
<dbReference type="InterPro" id="IPR036291">
    <property type="entry name" value="NAD(P)-bd_dom_sf"/>
</dbReference>
<comment type="caution">
    <text evidence="3">The sequence shown here is derived from an EMBL/GenBank/DDBJ whole genome shotgun (WGS) entry which is preliminary data.</text>
</comment>
<accession>A0A834HUW0</accession>
<evidence type="ECO:0000313" key="4">
    <source>
        <dbReference type="Proteomes" id="UP000625711"/>
    </source>
</evidence>
<reference evidence="3" key="1">
    <citation type="submission" date="2020-08" db="EMBL/GenBank/DDBJ databases">
        <title>Genome sequencing and assembly of the red palm weevil Rhynchophorus ferrugineus.</title>
        <authorList>
            <person name="Dias G.B."/>
            <person name="Bergman C.M."/>
            <person name="Manee M."/>
        </authorList>
    </citation>
    <scope>NUCLEOTIDE SEQUENCE</scope>
    <source>
        <strain evidence="3">AA-2017</strain>
        <tissue evidence="3">Whole larva</tissue>
    </source>
</reference>
<keyword evidence="4" id="KW-1185">Reference proteome</keyword>
<dbReference type="EMBL" id="JAACXV010014406">
    <property type="protein sequence ID" value="KAF7267574.1"/>
    <property type="molecule type" value="Genomic_DNA"/>
</dbReference>
<keyword evidence="1" id="KW-0560">Oxidoreductase</keyword>
<evidence type="ECO:0000313" key="3">
    <source>
        <dbReference type="EMBL" id="KAF7267574.1"/>
    </source>
</evidence>
<dbReference type="SUPFAM" id="SSF51735">
    <property type="entry name" value="NAD(P)-binding Rossmann-fold domains"/>
    <property type="match status" value="1"/>
</dbReference>
<dbReference type="AlphaFoldDB" id="A0A834HUW0"/>
<name>A0A834HUW0_RHYFE</name>
<dbReference type="PANTHER" id="PTHR43157">
    <property type="entry name" value="PHOSPHATIDYLINOSITOL-GLYCAN BIOSYNTHESIS CLASS F PROTEIN-RELATED"/>
    <property type="match status" value="1"/>
</dbReference>